<dbReference type="GO" id="GO:0031419">
    <property type="term" value="F:cobalamin binding"/>
    <property type="evidence" value="ECO:0007669"/>
    <property type="project" value="InterPro"/>
</dbReference>
<dbReference type="AlphaFoldDB" id="A0A8H9M4K0"/>
<protein>
    <submittedName>
        <fullName evidence="2">Methylaspartate mutase</fullName>
    </submittedName>
</protein>
<dbReference type="SUPFAM" id="SSF52242">
    <property type="entry name" value="Cobalamin (vitamin B12)-binding domain"/>
    <property type="match status" value="1"/>
</dbReference>
<dbReference type="GO" id="GO:0046872">
    <property type="term" value="F:metal ion binding"/>
    <property type="evidence" value="ECO:0007669"/>
    <property type="project" value="InterPro"/>
</dbReference>
<dbReference type="EMBL" id="BNAV01000002">
    <property type="protein sequence ID" value="GHF48605.1"/>
    <property type="molecule type" value="Genomic_DNA"/>
</dbReference>
<accession>A0A8H9M4K0</accession>
<keyword evidence="3" id="KW-1185">Reference proteome</keyword>
<feature type="domain" description="B12-binding" evidence="1">
    <location>
        <begin position="5"/>
        <end position="144"/>
    </location>
</feature>
<evidence type="ECO:0000259" key="1">
    <source>
        <dbReference type="PROSITE" id="PS51332"/>
    </source>
</evidence>
<comment type="caution">
    <text evidence="2">The sequence shown here is derived from an EMBL/GenBank/DDBJ whole genome shotgun (WGS) entry which is preliminary data.</text>
</comment>
<dbReference type="PROSITE" id="PS51332">
    <property type="entry name" value="B12_BINDING"/>
    <property type="match status" value="1"/>
</dbReference>
<name>A0A8H9M4K0_9PSEU</name>
<dbReference type="InterPro" id="IPR036724">
    <property type="entry name" value="Cobalamin-bd_sf"/>
</dbReference>
<sequence>MSAVSAVVIVSSTVSDAHTWNLVFLQLLVEEVGLPVVNLGPCVPEELLAAECLLREPALVVISSVNGHGYQDCLGLIRRLRAADQPEGMLVVAGGKLAVLAEGATRRAEHLRRAGFDAVFDDGPDSLVTFRQMLVTLTGEGHRTRGVPSELSAGRTP</sequence>
<evidence type="ECO:0000313" key="2">
    <source>
        <dbReference type="EMBL" id="GHF48605.1"/>
    </source>
</evidence>
<reference evidence="2" key="2">
    <citation type="submission" date="2020-09" db="EMBL/GenBank/DDBJ databases">
        <authorList>
            <person name="Sun Q."/>
            <person name="Zhou Y."/>
        </authorList>
    </citation>
    <scope>NUCLEOTIDE SEQUENCE</scope>
    <source>
        <strain evidence="2">CGMCC 4.7679</strain>
    </source>
</reference>
<proteinExistence type="predicted"/>
<dbReference type="Gene3D" id="3.40.50.280">
    <property type="entry name" value="Cobalamin-binding domain"/>
    <property type="match status" value="1"/>
</dbReference>
<dbReference type="Proteomes" id="UP000658656">
    <property type="component" value="Unassembled WGS sequence"/>
</dbReference>
<dbReference type="OrthoDB" id="8482131at2"/>
<dbReference type="Pfam" id="PF02310">
    <property type="entry name" value="B12-binding"/>
    <property type="match status" value="1"/>
</dbReference>
<organism evidence="2 3">
    <name type="scientific">Amycolatopsis bartoniae</name>
    <dbReference type="NCBI Taxonomy" id="941986"/>
    <lineage>
        <taxon>Bacteria</taxon>
        <taxon>Bacillati</taxon>
        <taxon>Actinomycetota</taxon>
        <taxon>Actinomycetes</taxon>
        <taxon>Pseudonocardiales</taxon>
        <taxon>Pseudonocardiaceae</taxon>
        <taxon>Amycolatopsis</taxon>
    </lineage>
</organism>
<evidence type="ECO:0000313" key="3">
    <source>
        <dbReference type="Proteomes" id="UP000658656"/>
    </source>
</evidence>
<reference evidence="2" key="1">
    <citation type="journal article" date="2014" name="Int. J. Syst. Evol. Microbiol.">
        <title>Complete genome sequence of Corynebacterium casei LMG S-19264T (=DSM 44701T), isolated from a smear-ripened cheese.</title>
        <authorList>
            <consortium name="US DOE Joint Genome Institute (JGI-PGF)"/>
            <person name="Walter F."/>
            <person name="Albersmeier A."/>
            <person name="Kalinowski J."/>
            <person name="Ruckert C."/>
        </authorList>
    </citation>
    <scope>NUCLEOTIDE SEQUENCE</scope>
    <source>
        <strain evidence="2">CGMCC 4.7679</strain>
    </source>
</reference>
<gene>
    <name evidence="2" type="ORF">GCM10017566_22400</name>
</gene>
<dbReference type="InterPro" id="IPR006158">
    <property type="entry name" value="Cobalamin-bd"/>
</dbReference>
<dbReference type="RefSeq" id="WP_145934731.1">
    <property type="nucleotide sequence ID" value="NZ_BNAV01000002.1"/>
</dbReference>